<name>A0A9D5DJA9_9CRYT</name>
<gene>
    <name evidence="1" type="ORF">OJ253_1430</name>
</gene>
<dbReference type="Proteomes" id="UP001067231">
    <property type="component" value="Unassembled WGS sequence"/>
</dbReference>
<protein>
    <submittedName>
        <fullName evidence="1">Secreted protein</fullName>
    </submittedName>
</protein>
<organism evidence="1">
    <name type="scientific">Cryptosporidium canis</name>
    <dbReference type="NCBI Taxonomy" id="195482"/>
    <lineage>
        <taxon>Eukaryota</taxon>
        <taxon>Sar</taxon>
        <taxon>Alveolata</taxon>
        <taxon>Apicomplexa</taxon>
        <taxon>Conoidasida</taxon>
        <taxon>Coccidia</taxon>
        <taxon>Eucoccidiorida</taxon>
        <taxon>Eimeriorina</taxon>
        <taxon>Cryptosporidiidae</taxon>
        <taxon>Cryptosporidium</taxon>
    </lineage>
</organism>
<sequence length="437" mass="50834">MKVSVKSHITIAFCFTILVLFPRSNFVDSEQPKRREKFVGALGPWPNIEFREPEDEDLQGTRRDSQENFRAKQYKFTKERGYSDQTSLTDEKVALLEKELGKNLSREVIDLVVMEFELIYFNSGIIFLTNFWQDLRSNFDRHEFVVGLVNFWYGEESEEICDQLVSFHYKRNKDSLMLQLYPGYVTHEKSVKELTLDFSIHVDKISCLNVKKSLAVIILIFQKSLNYVYSAYLLFLLSCTFNELYGTEFKESIHNILHNKNRVGDRLVSIANNNVAILLKKIRKVSGIHTASPKMRVESIIYPIYMKNIDIQAFGLKLCLSLLELSIQKDMEVEPNSIILLFGSRMSTPEEVILATDIFKVLSSKSRSMSEIAALFIYNQDSFTTLISRMRLFHDIDIRGLKSNIQECVAKIDLYEELNGIRFRTDYQLRAFGRKKT</sequence>
<reference evidence="1" key="1">
    <citation type="submission" date="2022-10" db="EMBL/GenBank/DDBJ databases">
        <title>Adaptive evolution leads to modifications in subtelomeric GC content in a zoonotic Cryptosporidium species.</title>
        <authorList>
            <person name="Li J."/>
            <person name="Feng Y."/>
            <person name="Xiao L."/>
        </authorList>
    </citation>
    <scope>NUCLEOTIDE SEQUENCE</scope>
    <source>
        <strain evidence="1">33844</strain>
    </source>
</reference>
<comment type="caution">
    <text evidence="1">The sequence shown here is derived from an EMBL/GenBank/DDBJ whole genome shotgun (WGS) entry which is preliminary data.</text>
</comment>
<dbReference type="OrthoDB" id="341222at2759"/>
<dbReference type="EMBL" id="JAPCXC010000030">
    <property type="protein sequence ID" value="KAJ1609833.1"/>
    <property type="molecule type" value="Genomic_DNA"/>
</dbReference>
<accession>A0A9D5DJA9</accession>
<evidence type="ECO:0000313" key="1">
    <source>
        <dbReference type="EMBL" id="KAJ1609833.1"/>
    </source>
</evidence>
<proteinExistence type="predicted"/>
<dbReference type="AlphaFoldDB" id="A0A9D5DJA9"/>